<dbReference type="EMBL" id="PQXM01000209">
    <property type="protein sequence ID" value="TGO75496.1"/>
    <property type="molecule type" value="Genomic_DNA"/>
</dbReference>
<protein>
    <submittedName>
        <fullName evidence="1">Uncharacterized protein</fullName>
    </submittedName>
</protein>
<reference evidence="1 2" key="1">
    <citation type="submission" date="2017-12" db="EMBL/GenBank/DDBJ databases">
        <title>Comparative genomics of Botrytis spp.</title>
        <authorList>
            <person name="Valero-Jimenez C.A."/>
            <person name="Tapia P."/>
            <person name="Veloso J."/>
            <person name="Silva-Moreno E."/>
            <person name="Staats M."/>
            <person name="Valdes J.H."/>
            <person name="Van Kan J.A.L."/>
        </authorList>
    </citation>
    <scope>NUCLEOTIDE SEQUENCE [LARGE SCALE GENOMIC DNA]</scope>
    <source>
        <strain evidence="1 2">Be9601</strain>
    </source>
</reference>
<dbReference type="OrthoDB" id="3471801at2759"/>
<evidence type="ECO:0000313" key="2">
    <source>
        <dbReference type="Proteomes" id="UP000297229"/>
    </source>
</evidence>
<name>A0A4Z1JPU8_9HELO</name>
<evidence type="ECO:0000313" key="1">
    <source>
        <dbReference type="EMBL" id="TGO75496.1"/>
    </source>
</evidence>
<sequence length="441" mass="51405">MNPLVGLTYDIWDPVTHKTACYFELDMYDLLCTVAYKPDFIDEDAIMSDKQKALPRDAKDQDYYFRSLELIPGFPFWEFQGASAIKDNPDTPNTLHHNVTKRFLDFIKRAPPEIRTNIFAQIPSKRVAEVDDLDSFAHVKKSPYLMQDYSTLYNELQFAPVKYSIQVTSKGTFNEDKRLEIQNAQVDIPPFNWCFERSFAVHTDITCSKDKEKTMGIVYIENDYPNCFARSHVDFIKFAASLAHSEGFYFEKDSVDSNAGIWKSEIRKSSLLREFLAWFWKKFGVNFTNELEASFAWSKVNHAKFRYLQNISLDILVMEPLTHTRKYVDGRRVKLFLGELHNFPNIESLTVFLQIEDTDLADLIHSPGAYRWANALREITFAKYFDVQFQMLNGMLPKGPSCHAVYRRRLRQLLMPECLCYGTTDDVPDHLGIREMFAMEE</sequence>
<dbReference type="AlphaFoldDB" id="A0A4Z1JPU8"/>
<keyword evidence="2" id="KW-1185">Reference proteome</keyword>
<gene>
    <name evidence="1" type="ORF">BELL_0210g00120</name>
</gene>
<organism evidence="1 2">
    <name type="scientific">Botrytis elliptica</name>
    <dbReference type="NCBI Taxonomy" id="278938"/>
    <lineage>
        <taxon>Eukaryota</taxon>
        <taxon>Fungi</taxon>
        <taxon>Dikarya</taxon>
        <taxon>Ascomycota</taxon>
        <taxon>Pezizomycotina</taxon>
        <taxon>Leotiomycetes</taxon>
        <taxon>Helotiales</taxon>
        <taxon>Sclerotiniaceae</taxon>
        <taxon>Botrytis</taxon>
    </lineage>
</organism>
<proteinExistence type="predicted"/>
<accession>A0A4Z1JPU8</accession>
<dbReference type="Proteomes" id="UP000297229">
    <property type="component" value="Unassembled WGS sequence"/>
</dbReference>
<comment type="caution">
    <text evidence="1">The sequence shown here is derived from an EMBL/GenBank/DDBJ whole genome shotgun (WGS) entry which is preliminary data.</text>
</comment>